<comment type="similarity">
    <text evidence="2">Belongs to the glycosyl hydrolase 3 family.</text>
</comment>
<protein>
    <recommendedName>
        <fullName evidence="3">beta-glucosidase</fullName>
        <ecNumber evidence="3">3.2.1.21</ecNumber>
    </recommendedName>
</protein>
<dbReference type="AlphaFoldDB" id="A0A3E4N6Z5"/>
<dbReference type="PANTHER" id="PTHR30620:SF16">
    <property type="entry name" value="LYSOSOMAL BETA GLUCOSIDASE"/>
    <property type="match status" value="1"/>
</dbReference>
<accession>A0A3E4N6Z5</accession>
<keyword evidence="5" id="KW-0378">Hydrolase</keyword>
<evidence type="ECO:0000313" key="9">
    <source>
        <dbReference type="EMBL" id="RGK57992.1"/>
    </source>
</evidence>
<organism evidence="9 11">
    <name type="scientific">Phocaeicola plebeius</name>
    <dbReference type="NCBI Taxonomy" id="310297"/>
    <lineage>
        <taxon>Bacteria</taxon>
        <taxon>Pseudomonadati</taxon>
        <taxon>Bacteroidota</taxon>
        <taxon>Bacteroidia</taxon>
        <taxon>Bacteroidales</taxon>
        <taxon>Bacteroidaceae</taxon>
        <taxon>Phocaeicola</taxon>
    </lineage>
</organism>
<dbReference type="PANTHER" id="PTHR30620">
    <property type="entry name" value="PERIPLASMIC BETA-GLUCOSIDASE-RELATED"/>
    <property type="match status" value="1"/>
</dbReference>
<evidence type="ECO:0000313" key="11">
    <source>
        <dbReference type="Proteomes" id="UP000260862"/>
    </source>
</evidence>
<evidence type="ECO:0000256" key="4">
    <source>
        <dbReference type="ARBA" id="ARBA00022729"/>
    </source>
</evidence>
<dbReference type="GO" id="GO:0008422">
    <property type="term" value="F:beta-glucosidase activity"/>
    <property type="evidence" value="ECO:0007669"/>
    <property type="project" value="UniProtKB-EC"/>
</dbReference>
<dbReference type="InterPro" id="IPR017853">
    <property type="entry name" value="GH"/>
</dbReference>
<name>A0A3E4N6Z5_9BACT</name>
<dbReference type="InterPro" id="IPR013783">
    <property type="entry name" value="Ig-like_fold"/>
</dbReference>
<dbReference type="EC" id="3.2.1.21" evidence="3"/>
<dbReference type="InterPro" id="IPR051915">
    <property type="entry name" value="Cellulose_Degrad_GH3"/>
</dbReference>
<feature type="domain" description="Fibronectin type III-like" evidence="8">
    <location>
        <begin position="704"/>
        <end position="773"/>
    </location>
</feature>
<evidence type="ECO:0000256" key="7">
    <source>
        <dbReference type="SAM" id="SignalP"/>
    </source>
</evidence>
<evidence type="ECO:0000313" key="12">
    <source>
        <dbReference type="Proteomes" id="UP000285750"/>
    </source>
</evidence>
<keyword evidence="4 7" id="KW-0732">Signal</keyword>
<dbReference type="SUPFAM" id="SSF52279">
    <property type="entry name" value="Beta-D-glucan exohydrolase, C-terminal domain"/>
    <property type="match status" value="1"/>
</dbReference>
<keyword evidence="6" id="KW-0326">Glycosidase</keyword>
<keyword evidence="11" id="KW-1185">Reference proteome</keyword>
<gene>
    <name evidence="10" type="ORF">DWY14_01515</name>
    <name evidence="9" type="ORF">DXD04_01635</name>
</gene>
<dbReference type="PRINTS" id="PR00133">
    <property type="entry name" value="GLHYDRLASE3"/>
</dbReference>
<dbReference type="InterPro" id="IPR001764">
    <property type="entry name" value="Glyco_hydro_3_N"/>
</dbReference>
<dbReference type="Proteomes" id="UP000260862">
    <property type="component" value="Unassembled WGS sequence"/>
</dbReference>
<dbReference type="EMBL" id="QSQT01000002">
    <property type="protein sequence ID" value="RGK57992.1"/>
    <property type="molecule type" value="Genomic_DNA"/>
</dbReference>
<evidence type="ECO:0000256" key="6">
    <source>
        <dbReference type="ARBA" id="ARBA00023295"/>
    </source>
</evidence>
<dbReference type="Pfam" id="PF00933">
    <property type="entry name" value="Glyco_hydro_3"/>
    <property type="match status" value="1"/>
</dbReference>
<dbReference type="InterPro" id="IPR026891">
    <property type="entry name" value="Fn3-like"/>
</dbReference>
<evidence type="ECO:0000256" key="1">
    <source>
        <dbReference type="ARBA" id="ARBA00000448"/>
    </source>
</evidence>
<dbReference type="GO" id="GO:0009251">
    <property type="term" value="P:glucan catabolic process"/>
    <property type="evidence" value="ECO:0007669"/>
    <property type="project" value="TreeGrafter"/>
</dbReference>
<evidence type="ECO:0000256" key="5">
    <source>
        <dbReference type="ARBA" id="ARBA00022801"/>
    </source>
</evidence>
<evidence type="ECO:0000313" key="10">
    <source>
        <dbReference type="EMBL" id="RGS10402.1"/>
    </source>
</evidence>
<dbReference type="EMBL" id="QRUY01000002">
    <property type="protein sequence ID" value="RGS10402.1"/>
    <property type="molecule type" value="Genomic_DNA"/>
</dbReference>
<dbReference type="Pfam" id="PF14310">
    <property type="entry name" value="Fn3-like"/>
    <property type="match status" value="1"/>
</dbReference>
<dbReference type="InterPro" id="IPR036881">
    <property type="entry name" value="Glyco_hydro_3_C_sf"/>
</dbReference>
<dbReference type="Proteomes" id="UP000285750">
    <property type="component" value="Unassembled WGS sequence"/>
</dbReference>
<comment type="caution">
    <text evidence="9">The sequence shown here is derived from an EMBL/GenBank/DDBJ whole genome shotgun (WGS) entry which is preliminary data.</text>
</comment>
<dbReference type="FunFam" id="2.60.40.10:FF:000495">
    <property type="entry name" value="Periplasmic beta-glucosidase"/>
    <property type="match status" value="1"/>
</dbReference>
<proteinExistence type="inferred from homology"/>
<dbReference type="SMART" id="SM01217">
    <property type="entry name" value="Fn3_like"/>
    <property type="match status" value="1"/>
</dbReference>
<dbReference type="RefSeq" id="WP_117670298.1">
    <property type="nucleotide sequence ID" value="NZ_CABOGR010000002.1"/>
</dbReference>
<evidence type="ECO:0000259" key="8">
    <source>
        <dbReference type="SMART" id="SM01217"/>
    </source>
</evidence>
<dbReference type="SUPFAM" id="SSF51445">
    <property type="entry name" value="(Trans)glycosidases"/>
    <property type="match status" value="1"/>
</dbReference>
<sequence>MNLIKNVVLASVLGSGMCMAQNVQSVTPAIPVDKNIEANIQKWLNKMTLEEKIGQMCEITIDVVTDFEASKKHGFTMSEAMLDTVIGKYKVGSLLNVPLSVAQKKEVWAKAIKRIQEISMKEIGIPCIYGVDQIHGTTYTLDGTMFPQGINMGASFNRELTKKGAEISAYETKASCIPWTYAPVVDLGRDPRWPRMWENYGEDCYVNAEMGKAAVEGFQGEDPNHIGEYNVAACMKHYMGYGVPVSGKDRTPSSISRSDMREKHFAPFLEAIRHGALSVMVNSGVDNGIPFHANHELLTEWLKEGLNWDGMIVTDWADINNLCTRDHIAATKKEAIKIAINAGIDMSMVPYEVSFCTYLKELVEEGEVPMSRIDDAVARVLRLKYRLGLFENPYWDIKKYDKFGSEEFAKVALQAAEESEVLLKNEQNVLPVAKGKKILLTGPNANSMRCLNGGWSYSWQGNKADEYAGAYNTIYEAFCHKYGKENVVYEPGVTYAASDPNAITNQNDNWWQENEPEIEKVVAAAAKVDVIVACIGENSYCETPGNLTDLTLSENQRNLVKALAKTGKPVILVLNQGRPRIINDIEPLAQGVINIMLPSNYGADALANLMSGDANFSAKMPFTYPKYINAIATYDYKPCENLGQMAGNYNYDSVMDVQWPFGFGLSYTTYVYNNLKVDKTSFTAEDELTISVDVTNTGKVAGKEAVLLFSKDLVASSTPDNIRLRNFEKVYLKPGETKTVTMKIKGSDLAFVGYDGKWRLEKGDFKIKCGNLWADIKCSETKLWETANK</sequence>
<reference evidence="11 12" key="1">
    <citation type="submission" date="2018-08" db="EMBL/GenBank/DDBJ databases">
        <title>A genome reference for cultivated species of the human gut microbiota.</title>
        <authorList>
            <person name="Zou Y."/>
            <person name="Xue W."/>
            <person name="Luo G."/>
        </authorList>
    </citation>
    <scope>NUCLEOTIDE SEQUENCE [LARGE SCALE GENOMIC DNA]</scope>
    <source>
        <strain evidence="10 12">AF24-16AC</strain>
        <strain evidence="9 11">TF10-3AC</strain>
    </source>
</reference>
<dbReference type="InterPro" id="IPR036962">
    <property type="entry name" value="Glyco_hydro_3_N_sf"/>
</dbReference>
<dbReference type="FunFam" id="3.20.20.300:FF:000007">
    <property type="entry name" value="Lysosomal beta glucosidase"/>
    <property type="match status" value="1"/>
</dbReference>
<evidence type="ECO:0000256" key="3">
    <source>
        <dbReference type="ARBA" id="ARBA00012744"/>
    </source>
</evidence>
<dbReference type="Gene3D" id="2.60.40.10">
    <property type="entry name" value="Immunoglobulins"/>
    <property type="match status" value="1"/>
</dbReference>
<feature type="signal peptide" evidence="7">
    <location>
        <begin position="1"/>
        <end position="20"/>
    </location>
</feature>
<feature type="chain" id="PRO_5041810559" description="beta-glucosidase" evidence="7">
    <location>
        <begin position="21"/>
        <end position="789"/>
    </location>
</feature>
<dbReference type="Gene3D" id="3.40.50.1700">
    <property type="entry name" value="Glycoside hydrolase family 3 C-terminal domain"/>
    <property type="match status" value="1"/>
</dbReference>
<dbReference type="InterPro" id="IPR002772">
    <property type="entry name" value="Glyco_hydro_3_C"/>
</dbReference>
<dbReference type="Gene3D" id="3.20.20.300">
    <property type="entry name" value="Glycoside hydrolase, family 3, N-terminal domain"/>
    <property type="match status" value="1"/>
</dbReference>
<dbReference type="Pfam" id="PF01915">
    <property type="entry name" value="Glyco_hydro_3_C"/>
    <property type="match status" value="1"/>
</dbReference>
<comment type="catalytic activity">
    <reaction evidence="1">
        <text>Hydrolysis of terminal, non-reducing beta-D-glucosyl residues with release of beta-D-glucose.</text>
        <dbReference type="EC" id="3.2.1.21"/>
    </reaction>
</comment>
<evidence type="ECO:0000256" key="2">
    <source>
        <dbReference type="ARBA" id="ARBA00005336"/>
    </source>
</evidence>